<feature type="compositionally biased region" description="Basic and acidic residues" evidence="1">
    <location>
        <begin position="25"/>
        <end position="40"/>
    </location>
</feature>
<feature type="region of interest" description="Disordered" evidence="1">
    <location>
        <begin position="1"/>
        <end position="93"/>
    </location>
</feature>
<proteinExistence type="predicted"/>
<evidence type="ECO:0000256" key="1">
    <source>
        <dbReference type="SAM" id="MobiDB-lite"/>
    </source>
</evidence>
<name>A0A4Q9I1V6_STRKA</name>
<feature type="compositionally biased region" description="Gly residues" evidence="1">
    <location>
        <begin position="42"/>
        <end position="54"/>
    </location>
</feature>
<dbReference type="GO" id="GO:0003824">
    <property type="term" value="F:catalytic activity"/>
    <property type="evidence" value="ECO:0007669"/>
    <property type="project" value="InterPro"/>
</dbReference>
<evidence type="ECO:0000313" key="5">
    <source>
        <dbReference type="Proteomes" id="UP000292452"/>
    </source>
</evidence>
<feature type="transmembrane region" description="Helical" evidence="2">
    <location>
        <begin position="155"/>
        <end position="174"/>
    </location>
</feature>
<organism evidence="4 5">
    <name type="scientific">Streptomyces kasugaensis</name>
    <dbReference type="NCBI Taxonomy" id="1946"/>
    <lineage>
        <taxon>Bacteria</taxon>
        <taxon>Bacillati</taxon>
        <taxon>Actinomycetota</taxon>
        <taxon>Actinomycetes</taxon>
        <taxon>Kitasatosporales</taxon>
        <taxon>Streptomycetaceae</taxon>
        <taxon>Streptomyces</taxon>
    </lineage>
</organism>
<keyword evidence="2" id="KW-0472">Membrane</keyword>
<evidence type="ECO:0000313" key="4">
    <source>
        <dbReference type="EMBL" id="TBO61643.1"/>
    </source>
</evidence>
<dbReference type="EMBL" id="SIXH01000001">
    <property type="protein sequence ID" value="TBO61643.1"/>
    <property type="molecule type" value="Genomic_DNA"/>
</dbReference>
<sequence length="404" mass="41707">MRGAARRLGDGGVLRPHGPASAVPAERRRQVVTERGRDTGRAGAGGTAGSGEPGDPGSSDGTDGEGAAVEQQVRRKDTGTATGRPAAGGPANRPRYGLRIAVPALLLTVLLAFPGLLPNTPGHLGSLAETALPWFGAAVLPLLGWAAVRRSPAGLAAALIPAVTWSCLFLPGLFPAPGTGRADFHALTLNVGGDRTSPEAVARKVIATGADVVALEKVPPSAMRAYERALGATYRHHAVHNTLGLWSRYPLHGVDALHLGGAWPHAIRAVARTPGGDTAFYAVRLPSVRLRADQGFAVQARNASAAALADHVSRDPAARLVLLGDLNGSLRDRDLAPLARHLTSAQEEAGRGFGFTWPAPFPLVRIDHVLLRGLTATTTAVLPDLGSDHRPVLTGLSGAGGRTG</sequence>
<dbReference type="InterPro" id="IPR036691">
    <property type="entry name" value="Endo/exonu/phosph_ase_sf"/>
</dbReference>
<dbReference type="Gene3D" id="3.60.10.10">
    <property type="entry name" value="Endonuclease/exonuclease/phosphatase"/>
    <property type="match status" value="1"/>
</dbReference>
<evidence type="ECO:0000259" key="3">
    <source>
        <dbReference type="Pfam" id="PF03372"/>
    </source>
</evidence>
<gene>
    <name evidence="4" type="ORF">EYS09_00185</name>
</gene>
<dbReference type="Proteomes" id="UP000292452">
    <property type="component" value="Unassembled WGS sequence"/>
</dbReference>
<accession>A0A4Q9I1V6</accession>
<feature type="transmembrane region" description="Helical" evidence="2">
    <location>
        <begin position="131"/>
        <end position="148"/>
    </location>
</feature>
<dbReference type="InterPro" id="IPR005135">
    <property type="entry name" value="Endo/exonuclease/phosphatase"/>
</dbReference>
<comment type="caution">
    <text evidence="4">The sequence shown here is derived from an EMBL/GenBank/DDBJ whole genome shotgun (WGS) entry which is preliminary data.</text>
</comment>
<keyword evidence="2" id="KW-1133">Transmembrane helix</keyword>
<feature type="transmembrane region" description="Helical" evidence="2">
    <location>
        <begin position="100"/>
        <end position="119"/>
    </location>
</feature>
<feature type="compositionally biased region" description="Low complexity" evidence="1">
    <location>
        <begin position="79"/>
        <end position="93"/>
    </location>
</feature>
<feature type="domain" description="Endonuclease/exonuclease/phosphatase" evidence="3">
    <location>
        <begin position="187"/>
        <end position="389"/>
    </location>
</feature>
<evidence type="ECO:0000256" key="2">
    <source>
        <dbReference type="SAM" id="Phobius"/>
    </source>
</evidence>
<dbReference type="SUPFAM" id="SSF56219">
    <property type="entry name" value="DNase I-like"/>
    <property type="match status" value="1"/>
</dbReference>
<keyword evidence="5" id="KW-1185">Reference proteome</keyword>
<dbReference type="AlphaFoldDB" id="A0A4Q9I1V6"/>
<reference evidence="4 5" key="1">
    <citation type="submission" date="2019-02" db="EMBL/GenBank/DDBJ databases">
        <title>Draft Genome Sequence of Streptomyces sp. AM-2504, identified by 16S rRNA comparative analysis as a Streptomyces Kasugaensis strain.</title>
        <authorList>
            <person name="Napolioni V."/>
            <person name="Giuliodori A.M."/>
            <person name="Spurio R."/>
            <person name="Fabbretti A."/>
        </authorList>
    </citation>
    <scope>NUCLEOTIDE SEQUENCE [LARGE SCALE GENOMIC DNA]</scope>
    <source>
        <strain evidence="4 5">AM-2504</strain>
    </source>
</reference>
<keyword evidence="2" id="KW-0812">Transmembrane</keyword>
<dbReference type="Pfam" id="PF03372">
    <property type="entry name" value="Exo_endo_phos"/>
    <property type="match status" value="1"/>
</dbReference>
<protein>
    <recommendedName>
        <fullName evidence="3">Endonuclease/exonuclease/phosphatase domain-containing protein</fullName>
    </recommendedName>
</protein>